<protein>
    <submittedName>
        <fullName evidence="1">Uncharacterized protein</fullName>
    </submittedName>
</protein>
<sequence>MIRRRTQRRLATTVWNTGGCGSWYLDGGRNTNNWPGSMLEYRLSTLRFRHQDYLTRPAAGNRSAVRPVP</sequence>
<dbReference type="EMBL" id="CP113836">
    <property type="protein sequence ID" value="WAL68732.1"/>
    <property type="molecule type" value="Genomic_DNA"/>
</dbReference>
<dbReference type="Proteomes" id="UP001163203">
    <property type="component" value="Chromosome"/>
</dbReference>
<keyword evidence="2" id="KW-1185">Reference proteome</keyword>
<evidence type="ECO:0000313" key="2">
    <source>
        <dbReference type="Proteomes" id="UP001163203"/>
    </source>
</evidence>
<proteinExistence type="predicted"/>
<name>A0ABY7B8P5_9PSEU</name>
<reference evidence="1" key="1">
    <citation type="submission" date="2022-11" db="EMBL/GenBank/DDBJ databases">
        <authorList>
            <person name="Mo P."/>
        </authorList>
    </citation>
    <scope>NUCLEOTIDE SEQUENCE</scope>
    <source>
        <strain evidence="1">HUAS 11-8</strain>
    </source>
</reference>
<gene>
    <name evidence="1" type="ORF">ORV05_13450</name>
</gene>
<evidence type="ECO:0000313" key="1">
    <source>
        <dbReference type="EMBL" id="WAL68732.1"/>
    </source>
</evidence>
<organism evidence="1 2">
    <name type="scientific">Amycolatopsis cynarae</name>
    <dbReference type="NCBI Taxonomy" id="2995223"/>
    <lineage>
        <taxon>Bacteria</taxon>
        <taxon>Bacillati</taxon>
        <taxon>Actinomycetota</taxon>
        <taxon>Actinomycetes</taxon>
        <taxon>Pseudonocardiales</taxon>
        <taxon>Pseudonocardiaceae</taxon>
        <taxon>Amycolatopsis</taxon>
    </lineage>
</organism>
<accession>A0ABY7B8P5</accession>
<dbReference type="RefSeq" id="WP_268758825.1">
    <property type="nucleotide sequence ID" value="NZ_CP113836.1"/>
</dbReference>